<sequence length="112" mass="12566">MHPQTRTTAELRSALRELIAHEISNPDDDPHLSGVLFFCATDERTRELIERIELLASEVFFDASGRAITHRMQAVAVDGVRIKQKYKAPTDETVIRIALSDMGYITVSAARL</sequence>
<proteinExistence type="predicted"/>
<organism evidence="1 2">
    <name type="scientific">Pseudomonas capeferrum</name>
    <dbReference type="NCBI Taxonomy" id="1495066"/>
    <lineage>
        <taxon>Bacteria</taxon>
        <taxon>Pseudomonadati</taxon>
        <taxon>Pseudomonadota</taxon>
        <taxon>Gammaproteobacteria</taxon>
        <taxon>Pseudomonadales</taxon>
        <taxon>Pseudomonadaceae</taxon>
        <taxon>Pseudomonas</taxon>
    </lineage>
</organism>
<evidence type="ECO:0008006" key="3">
    <source>
        <dbReference type="Google" id="ProtNLM"/>
    </source>
</evidence>
<name>A0ABY7R3P7_9PSED</name>
<dbReference type="Proteomes" id="UP001214301">
    <property type="component" value="Chromosome"/>
</dbReference>
<evidence type="ECO:0000313" key="1">
    <source>
        <dbReference type="EMBL" id="WCH98372.1"/>
    </source>
</evidence>
<protein>
    <recommendedName>
        <fullName evidence="3">Prophage PssSM-01</fullName>
    </recommendedName>
</protein>
<accession>A0ABY7R3P7</accession>
<dbReference type="RefSeq" id="WP_033698799.1">
    <property type="nucleotide sequence ID" value="NZ_CP116669.1"/>
</dbReference>
<keyword evidence="2" id="KW-1185">Reference proteome</keyword>
<dbReference type="EMBL" id="CP116669">
    <property type="protein sequence ID" value="WCH98372.1"/>
    <property type="molecule type" value="Genomic_DNA"/>
</dbReference>
<reference evidence="1 2" key="1">
    <citation type="journal article" date="2020" name="Front. Microbiol.">
        <title>Toward Biorecycling: Isolation of a Soil Bacterium That Grows on a Polyurethane Oligomer and Monomer.</title>
        <authorList>
            <person name="Espinosa M.J.C."/>
            <person name="Blanco A.C."/>
            <person name="Schmidgall T."/>
            <person name="Atanasoff-Kardjalieff A.K."/>
            <person name="Kappelmeyer U."/>
            <person name="Tischler D."/>
            <person name="Pieper D.H."/>
            <person name="Heipieper H.J."/>
            <person name="Eberlein C."/>
        </authorList>
    </citation>
    <scope>NUCLEOTIDE SEQUENCE [LARGE SCALE GENOMIC DNA]</scope>
    <source>
        <strain evidence="1 2">TDA1</strain>
    </source>
</reference>
<dbReference type="GeneID" id="301035742"/>
<gene>
    <name evidence="1" type="ORF">PMC74_16480</name>
</gene>
<evidence type="ECO:0000313" key="2">
    <source>
        <dbReference type="Proteomes" id="UP001214301"/>
    </source>
</evidence>